<dbReference type="Proteomes" id="UP000224567">
    <property type="component" value="Unassembled WGS sequence"/>
</dbReference>
<protein>
    <recommendedName>
        <fullName evidence="4">Desiccation-related protein PCC13-62</fullName>
    </recommendedName>
</protein>
<dbReference type="STRING" id="33114.A0A2G2VYF7"/>
<proteinExistence type="predicted"/>
<accession>A0A2G2VYF7</accession>
<sequence>MTLNSAFVISMVFAQLVFVIHSNPIYVMAPYLTKGGPPPIGTQKANLDPLTHNIIKEFGNEEIGHLRAIDTVMGSIPRPLLNRTSENIGKIFDAAFGHKLEPPFDPYKDSLSYIPSCYIIPYVGMNGMLSDFTSRISNVRNRLGKCGINDEGIIVPCELGAENRSKTNIISADYYSLAYSRAPEEISRIVYTTDNEHIPGGIYPHGANGRIAREFLKDP</sequence>
<dbReference type="OrthoDB" id="1001765at2759"/>
<dbReference type="Pfam" id="PF13668">
    <property type="entry name" value="Ferritin_2"/>
    <property type="match status" value="1"/>
</dbReference>
<evidence type="ECO:0000313" key="3">
    <source>
        <dbReference type="Proteomes" id="UP000224567"/>
    </source>
</evidence>
<comment type="caution">
    <text evidence="2">The sequence shown here is derived from an EMBL/GenBank/DDBJ whole genome shotgun (WGS) entry which is preliminary data.</text>
</comment>
<keyword evidence="1" id="KW-0732">Signal</keyword>
<dbReference type="InterPro" id="IPR052965">
    <property type="entry name" value="Pigment-catalase-like"/>
</dbReference>
<dbReference type="AlphaFoldDB" id="A0A2G2VYF7"/>
<dbReference type="PANTHER" id="PTHR31694">
    <property type="entry name" value="DESICCATION-LIKE PROTEIN"/>
    <property type="match status" value="1"/>
</dbReference>
<dbReference type="PANTHER" id="PTHR31694:SF14">
    <property type="entry name" value="DESICCATION-RELATED PROTEIN PCC13-62"/>
    <property type="match status" value="1"/>
</dbReference>
<gene>
    <name evidence="2" type="ORF">CQW23_21597</name>
</gene>
<evidence type="ECO:0000256" key="1">
    <source>
        <dbReference type="SAM" id="SignalP"/>
    </source>
</evidence>
<feature type="chain" id="PRO_5013935252" description="Desiccation-related protein PCC13-62" evidence="1">
    <location>
        <begin position="23"/>
        <end position="219"/>
    </location>
</feature>
<reference evidence="3" key="2">
    <citation type="journal article" date="2017" name="J. Anim. Genet.">
        <title>Multiple reference genome sequences of hot pepper reveal the massive evolution of plant disease resistance genes by retroduplication.</title>
        <authorList>
            <person name="Kim S."/>
            <person name="Park J."/>
            <person name="Yeom S.-I."/>
            <person name="Kim Y.-M."/>
            <person name="Seo E."/>
            <person name="Kim K.-T."/>
            <person name="Kim M.-S."/>
            <person name="Lee J.M."/>
            <person name="Cheong K."/>
            <person name="Shin H.-S."/>
            <person name="Kim S.-B."/>
            <person name="Han K."/>
            <person name="Lee J."/>
            <person name="Park M."/>
            <person name="Lee H.-A."/>
            <person name="Lee H.-Y."/>
            <person name="Lee Y."/>
            <person name="Oh S."/>
            <person name="Lee J.H."/>
            <person name="Choi E."/>
            <person name="Choi E."/>
            <person name="Lee S.E."/>
            <person name="Jeon J."/>
            <person name="Kim H."/>
            <person name="Choi G."/>
            <person name="Song H."/>
            <person name="Lee J."/>
            <person name="Lee S.-C."/>
            <person name="Kwon J.-K."/>
            <person name="Lee H.-Y."/>
            <person name="Koo N."/>
            <person name="Hong Y."/>
            <person name="Kim R.W."/>
            <person name="Kang W.-H."/>
            <person name="Huh J.H."/>
            <person name="Kang B.-C."/>
            <person name="Yang T.-J."/>
            <person name="Lee Y.-H."/>
            <person name="Bennetzen J.L."/>
            <person name="Choi D."/>
        </authorList>
    </citation>
    <scope>NUCLEOTIDE SEQUENCE [LARGE SCALE GENOMIC DNA]</scope>
    <source>
        <strain evidence="3">cv. PBC81</strain>
    </source>
</reference>
<keyword evidence="3" id="KW-1185">Reference proteome</keyword>
<name>A0A2G2VYF7_CAPBA</name>
<reference evidence="2 3" key="1">
    <citation type="journal article" date="2017" name="Genome Biol.">
        <title>New reference genome sequences of hot pepper reveal the massive evolution of plant disease-resistance genes by retroduplication.</title>
        <authorList>
            <person name="Kim S."/>
            <person name="Park J."/>
            <person name="Yeom S.I."/>
            <person name="Kim Y.M."/>
            <person name="Seo E."/>
            <person name="Kim K.T."/>
            <person name="Kim M.S."/>
            <person name="Lee J.M."/>
            <person name="Cheong K."/>
            <person name="Shin H.S."/>
            <person name="Kim S.B."/>
            <person name="Han K."/>
            <person name="Lee J."/>
            <person name="Park M."/>
            <person name="Lee H.A."/>
            <person name="Lee H.Y."/>
            <person name="Lee Y."/>
            <person name="Oh S."/>
            <person name="Lee J.H."/>
            <person name="Choi E."/>
            <person name="Choi E."/>
            <person name="Lee S.E."/>
            <person name="Jeon J."/>
            <person name="Kim H."/>
            <person name="Choi G."/>
            <person name="Song H."/>
            <person name="Lee J."/>
            <person name="Lee S.C."/>
            <person name="Kwon J.K."/>
            <person name="Lee H.Y."/>
            <person name="Koo N."/>
            <person name="Hong Y."/>
            <person name="Kim R.W."/>
            <person name="Kang W.H."/>
            <person name="Huh J.H."/>
            <person name="Kang B.C."/>
            <person name="Yang T.J."/>
            <person name="Lee Y.H."/>
            <person name="Bennetzen J.L."/>
            <person name="Choi D."/>
        </authorList>
    </citation>
    <scope>NUCLEOTIDE SEQUENCE [LARGE SCALE GENOMIC DNA]</scope>
    <source>
        <strain evidence="3">cv. PBC81</strain>
    </source>
</reference>
<feature type="signal peptide" evidence="1">
    <location>
        <begin position="1"/>
        <end position="22"/>
    </location>
</feature>
<evidence type="ECO:0008006" key="4">
    <source>
        <dbReference type="Google" id="ProtNLM"/>
    </source>
</evidence>
<organism evidence="2 3">
    <name type="scientific">Capsicum baccatum</name>
    <name type="common">Peruvian pepper</name>
    <dbReference type="NCBI Taxonomy" id="33114"/>
    <lineage>
        <taxon>Eukaryota</taxon>
        <taxon>Viridiplantae</taxon>
        <taxon>Streptophyta</taxon>
        <taxon>Embryophyta</taxon>
        <taxon>Tracheophyta</taxon>
        <taxon>Spermatophyta</taxon>
        <taxon>Magnoliopsida</taxon>
        <taxon>eudicotyledons</taxon>
        <taxon>Gunneridae</taxon>
        <taxon>Pentapetalae</taxon>
        <taxon>asterids</taxon>
        <taxon>lamiids</taxon>
        <taxon>Solanales</taxon>
        <taxon>Solanaceae</taxon>
        <taxon>Solanoideae</taxon>
        <taxon>Capsiceae</taxon>
        <taxon>Capsicum</taxon>
    </lineage>
</organism>
<evidence type="ECO:0000313" key="2">
    <source>
        <dbReference type="EMBL" id="PHT38024.1"/>
    </source>
</evidence>
<dbReference type="EMBL" id="MLFT02000009">
    <property type="protein sequence ID" value="PHT38024.1"/>
    <property type="molecule type" value="Genomic_DNA"/>
</dbReference>